<dbReference type="EMBL" id="JH993338">
    <property type="protein sequence ID" value="EKX31178.1"/>
    <property type="molecule type" value="Genomic_DNA"/>
</dbReference>
<dbReference type="GeneID" id="17287900"/>
<name>L1I4H1_GUITC</name>
<protein>
    <submittedName>
        <fullName evidence="1 2">Uncharacterized protein</fullName>
    </submittedName>
</protein>
<dbReference type="Proteomes" id="UP000011087">
    <property type="component" value="Unassembled WGS sequence"/>
</dbReference>
<evidence type="ECO:0000313" key="2">
    <source>
        <dbReference type="EnsemblProtists" id="EKX31178"/>
    </source>
</evidence>
<reference evidence="2" key="3">
    <citation type="submission" date="2016-03" db="UniProtKB">
        <authorList>
            <consortium name="EnsemblProtists"/>
        </authorList>
    </citation>
    <scope>IDENTIFICATION</scope>
</reference>
<dbReference type="HOGENOM" id="CLU_916588_0_0_1"/>
<accession>L1I4H1</accession>
<proteinExistence type="predicted"/>
<organism evidence="1">
    <name type="scientific">Guillardia theta (strain CCMP2712)</name>
    <name type="common">Cryptophyte</name>
    <dbReference type="NCBI Taxonomy" id="905079"/>
    <lineage>
        <taxon>Eukaryota</taxon>
        <taxon>Cryptophyceae</taxon>
        <taxon>Pyrenomonadales</taxon>
        <taxon>Geminigeraceae</taxon>
        <taxon>Guillardia</taxon>
    </lineage>
</organism>
<dbReference type="PaxDb" id="55529-EKX31178"/>
<sequence>MIASSASIAPQNQQLAELYKALEMFKNNPTTQALGGPGGASFMRLLEQLERDGIVKRHFGDVPKRLGGVCGWTVFDDKMEEWSKRRQAWFMEGKEGKTYKPNSLFQILRRLGFFPTESTKRASHGLDFEGSRTFAWDGSRHVKYVQSKAEQERNGRLFRGDKDVPVTEISDNNQKQTLPSIAKIEHESLMPSISANGISHKSDIQTADVKPGQAFDWSLGLQSNFNPANQASTMISQQILQLLQQQQHQQQQQHLFLLSQQQQQQQYNHLLNGQGRIRIAALAPKAVDQWMPATQLPSFETSLQ</sequence>
<reference evidence="3" key="2">
    <citation type="submission" date="2012-11" db="EMBL/GenBank/DDBJ databases">
        <authorList>
            <person name="Kuo A."/>
            <person name="Curtis B.A."/>
            <person name="Tanifuji G."/>
            <person name="Burki F."/>
            <person name="Gruber A."/>
            <person name="Irimia M."/>
            <person name="Maruyama S."/>
            <person name="Arias M.C."/>
            <person name="Ball S.G."/>
            <person name="Gile G.H."/>
            <person name="Hirakawa Y."/>
            <person name="Hopkins J.F."/>
            <person name="Rensing S.A."/>
            <person name="Schmutz J."/>
            <person name="Symeonidi A."/>
            <person name="Elias M."/>
            <person name="Eveleigh R.J."/>
            <person name="Herman E.K."/>
            <person name="Klute M.J."/>
            <person name="Nakayama T."/>
            <person name="Obornik M."/>
            <person name="Reyes-Prieto A."/>
            <person name="Armbrust E.V."/>
            <person name="Aves S.J."/>
            <person name="Beiko R.G."/>
            <person name="Coutinho P."/>
            <person name="Dacks J.B."/>
            <person name="Durnford D.G."/>
            <person name="Fast N.M."/>
            <person name="Green B.R."/>
            <person name="Grisdale C."/>
            <person name="Hempe F."/>
            <person name="Henrissat B."/>
            <person name="Hoppner M.P."/>
            <person name="Ishida K.-I."/>
            <person name="Kim E."/>
            <person name="Koreny L."/>
            <person name="Kroth P.G."/>
            <person name="Liu Y."/>
            <person name="Malik S.-B."/>
            <person name="Maier U.G."/>
            <person name="McRose D."/>
            <person name="Mock T."/>
            <person name="Neilson J.A."/>
            <person name="Onodera N.T."/>
            <person name="Poole A.M."/>
            <person name="Pritham E.J."/>
            <person name="Richards T.A."/>
            <person name="Rocap G."/>
            <person name="Roy S.W."/>
            <person name="Sarai C."/>
            <person name="Schaack S."/>
            <person name="Shirato S."/>
            <person name="Slamovits C.H."/>
            <person name="Spencer D.F."/>
            <person name="Suzuki S."/>
            <person name="Worden A.Z."/>
            <person name="Zauner S."/>
            <person name="Barry K."/>
            <person name="Bell C."/>
            <person name="Bharti A.K."/>
            <person name="Crow J.A."/>
            <person name="Grimwood J."/>
            <person name="Kramer R."/>
            <person name="Lindquist E."/>
            <person name="Lucas S."/>
            <person name="Salamov A."/>
            <person name="McFadden G.I."/>
            <person name="Lane C.E."/>
            <person name="Keeling P.J."/>
            <person name="Gray M.W."/>
            <person name="Grigoriev I.V."/>
            <person name="Archibald J.M."/>
        </authorList>
    </citation>
    <scope>NUCLEOTIDE SEQUENCE</scope>
    <source>
        <strain evidence="3">CCMP2712</strain>
    </source>
</reference>
<keyword evidence="3" id="KW-1185">Reference proteome</keyword>
<evidence type="ECO:0000313" key="3">
    <source>
        <dbReference type="Proteomes" id="UP000011087"/>
    </source>
</evidence>
<dbReference type="KEGG" id="gtt:GUITHDRAFT_122615"/>
<evidence type="ECO:0000313" key="1">
    <source>
        <dbReference type="EMBL" id="EKX31178.1"/>
    </source>
</evidence>
<dbReference type="RefSeq" id="XP_005818158.1">
    <property type="nucleotide sequence ID" value="XM_005818101.1"/>
</dbReference>
<gene>
    <name evidence="1" type="ORF">GUITHDRAFT_122615</name>
</gene>
<dbReference type="AlphaFoldDB" id="L1I4H1"/>
<reference evidence="1 3" key="1">
    <citation type="journal article" date="2012" name="Nature">
        <title>Algal genomes reveal evolutionary mosaicism and the fate of nucleomorphs.</title>
        <authorList>
            <consortium name="DOE Joint Genome Institute"/>
            <person name="Curtis B.A."/>
            <person name="Tanifuji G."/>
            <person name="Burki F."/>
            <person name="Gruber A."/>
            <person name="Irimia M."/>
            <person name="Maruyama S."/>
            <person name="Arias M.C."/>
            <person name="Ball S.G."/>
            <person name="Gile G.H."/>
            <person name="Hirakawa Y."/>
            <person name="Hopkins J.F."/>
            <person name="Kuo A."/>
            <person name="Rensing S.A."/>
            <person name="Schmutz J."/>
            <person name="Symeonidi A."/>
            <person name="Elias M."/>
            <person name="Eveleigh R.J."/>
            <person name="Herman E.K."/>
            <person name="Klute M.J."/>
            <person name="Nakayama T."/>
            <person name="Obornik M."/>
            <person name="Reyes-Prieto A."/>
            <person name="Armbrust E.V."/>
            <person name="Aves S.J."/>
            <person name="Beiko R.G."/>
            <person name="Coutinho P."/>
            <person name="Dacks J.B."/>
            <person name="Durnford D.G."/>
            <person name="Fast N.M."/>
            <person name="Green B.R."/>
            <person name="Grisdale C.J."/>
            <person name="Hempel F."/>
            <person name="Henrissat B."/>
            <person name="Hoppner M.P."/>
            <person name="Ishida K."/>
            <person name="Kim E."/>
            <person name="Koreny L."/>
            <person name="Kroth P.G."/>
            <person name="Liu Y."/>
            <person name="Malik S.B."/>
            <person name="Maier U.G."/>
            <person name="McRose D."/>
            <person name="Mock T."/>
            <person name="Neilson J.A."/>
            <person name="Onodera N.T."/>
            <person name="Poole A.M."/>
            <person name="Pritham E.J."/>
            <person name="Richards T.A."/>
            <person name="Rocap G."/>
            <person name="Roy S.W."/>
            <person name="Sarai C."/>
            <person name="Schaack S."/>
            <person name="Shirato S."/>
            <person name="Slamovits C.H."/>
            <person name="Spencer D.F."/>
            <person name="Suzuki S."/>
            <person name="Worden A.Z."/>
            <person name="Zauner S."/>
            <person name="Barry K."/>
            <person name="Bell C."/>
            <person name="Bharti A.K."/>
            <person name="Crow J.A."/>
            <person name="Grimwood J."/>
            <person name="Kramer R."/>
            <person name="Lindquist E."/>
            <person name="Lucas S."/>
            <person name="Salamov A."/>
            <person name="McFadden G.I."/>
            <person name="Lane C.E."/>
            <person name="Keeling P.J."/>
            <person name="Gray M.W."/>
            <person name="Grigoriev I.V."/>
            <person name="Archibald J.M."/>
        </authorList>
    </citation>
    <scope>NUCLEOTIDE SEQUENCE</scope>
    <source>
        <strain evidence="1 3">CCMP2712</strain>
    </source>
</reference>
<dbReference type="EnsemblProtists" id="EKX31178">
    <property type="protein sequence ID" value="EKX31178"/>
    <property type="gene ID" value="GUITHDRAFT_122615"/>
</dbReference>